<accession>A0ABY9X485</accession>
<dbReference type="Proteomes" id="UP001611383">
    <property type="component" value="Chromosome"/>
</dbReference>
<dbReference type="InterPro" id="IPR002347">
    <property type="entry name" value="SDR_fam"/>
</dbReference>
<dbReference type="PRINTS" id="PR00081">
    <property type="entry name" value="GDHRDH"/>
</dbReference>
<dbReference type="EMBL" id="CP043494">
    <property type="protein sequence ID" value="WNG50129.1"/>
    <property type="molecule type" value="Genomic_DNA"/>
</dbReference>
<dbReference type="Pfam" id="PF00106">
    <property type="entry name" value="adh_short"/>
    <property type="match status" value="1"/>
</dbReference>
<dbReference type="SUPFAM" id="SSF51735">
    <property type="entry name" value="NAD(P)-binding Rossmann-fold domains"/>
    <property type="match status" value="1"/>
</dbReference>
<dbReference type="CDD" id="cd05325">
    <property type="entry name" value="carb_red_sniffer_like_SDR_c"/>
    <property type="match status" value="1"/>
</dbReference>
<protein>
    <submittedName>
        <fullName evidence="1">SDR family oxidoreductase</fullName>
    </submittedName>
</protein>
<organism evidence="1 2">
    <name type="scientific">Archangium minus</name>
    <dbReference type="NCBI Taxonomy" id="83450"/>
    <lineage>
        <taxon>Bacteria</taxon>
        <taxon>Pseudomonadati</taxon>
        <taxon>Myxococcota</taxon>
        <taxon>Myxococcia</taxon>
        <taxon>Myxococcales</taxon>
        <taxon>Cystobacterineae</taxon>
        <taxon>Archangiaceae</taxon>
        <taxon>Archangium</taxon>
    </lineage>
</organism>
<dbReference type="Gene3D" id="3.40.50.720">
    <property type="entry name" value="NAD(P)-binding Rossmann-like Domain"/>
    <property type="match status" value="1"/>
</dbReference>
<keyword evidence="2" id="KW-1185">Reference proteome</keyword>
<dbReference type="InterPro" id="IPR052184">
    <property type="entry name" value="SDR_enzymes"/>
</dbReference>
<dbReference type="InterPro" id="IPR036291">
    <property type="entry name" value="NAD(P)-bd_dom_sf"/>
</dbReference>
<reference evidence="1 2" key="1">
    <citation type="submission" date="2019-08" db="EMBL/GenBank/DDBJ databases">
        <title>Archangium and Cystobacter genomes.</title>
        <authorList>
            <person name="Chen I.-C.K."/>
            <person name="Wielgoss S."/>
        </authorList>
    </citation>
    <scope>NUCLEOTIDE SEQUENCE [LARGE SCALE GENOMIC DNA]</scope>
    <source>
        <strain evidence="1 2">Cbm 6</strain>
    </source>
</reference>
<evidence type="ECO:0000313" key="2">
    <source>
        <dbReference type="Proteomes" id="UP001611383"/>
    </source>
</evidence>
<evidence type="ECO:0000313" key="1">
    <source>
        <dbReference type="EMBL" id="WNG50129.1"/>
    </source>
</evidence>
<dbReference type="PANTHER" id="PTHR45458">
    <property type="entry name" value="SHORT-CHAIN DEHYDROGENASE/REDUCTASE SDR"/>
    <property type="match status" value="1"/>
</dbReference>
<name>A0ABY9X485_9BACT</name>
<dbReference type="RefSeq" id="WP_395808845.1">
    <property type="nucleotide sequence ID" value="NZ_CP043494.1"/>
</dbReference>
<dbReference type="PANTHER" id="PTHR45458:SF1">
    <property type="entry name" value="SHORT CHAIN DEHYDROGENASE"/>
    <property type="match status" value="1"/>
</dbReference>
<sequence>MRYAITGASRGLGLEFVRQLLNRGDSIDAGVRSPSDAKQLQSLAREAGGRLRVHALDISDAKSVDAFAAAVGEGQPLDVLINNAGVYGKEGTLTALDYQSMADTFTVNTLGPLRLSAALLPALRRGSARRIIHITSKMGSIADNGEGGSYAYRVSKAALNMAMRNMHLELHREGFITVSMHPGWVQTDMGGPQAPLRAEESVRGMLNVIDRLRAQDGGRFFSYEGQELPW</sequence>
<gene>
    <name evidence="1" type="ORF">F0U60_42905</name>
</gene>
<proteinExistence type="predicted"/>